<sequence>MNEVSLFDLLKEGDIDNCYQFTDQASQGGKHLVQYLNTLLHYSASIKWEKETTDHPLIVINSIKNIISDNREKPSEILLKYCLDVIIEKPVRDDNKCIDQVNNDGIGSAVFVGGLEDAIQSGDWEKAKITAAKIFLASDNSRAVIDTISDIGLQNIENNGLFIFHMLRAFHFKQEKTHIWTYACCLIDILQSSPLPEPHNRKDLEPNNLIDQILSYHDVELLVTYIAIYRIWGGDYIRQNSYNREISHWLSKIDSSFKKMDINESKIKLDKNIIYNNYIDVAENIISQKSSVRQISINIIILEAIRYTEIIKPDKNLYYYANQIINS</sequence>
<name>A0A381QU96_9ZZZZ</name>
<dbReference type="AlphaFoldDB" id="A0A381QU96"/>
<reference evidence="1" key="1">
    <citation type="submission" date="2018-05" db="EMBL/GenBank/DDBJ databases">
        <authorList>
            <person name="Lanie J.A."/>
            <person name="Ng W.-L."/>
            <person name="Kazmierczak K.M."/>
            <person name="Andrzejewski T.M."/>
            <person name="Davidsen T.M."/>
            <person name="Wayne K.J."/>
            <person name="Tettelin H."/>
            <person name="Glass J.I."/>
            <person name="Rusch D."/>
            <person name="Podicherti R."/>
            <person name="Tsui H.-C.T."/>
            <person name="Winkler M.E."/>
        </authorList>
    </citation>
    <scope>NUCLEOTIDE SEQUENCE</scope>
</reference>
<dbReference type="EMBL" id="UINC01001456">
    <property type="protein sequence ID" value="SUZ81133.1"/>
    <property type="molecule type" value="Genomic_DNA"/>
</dbReference>
<gene>
    <name evidence="1" type="ORF">METZ01_LOCUS33987</name>
</gene>
<protein>
    <submittedName>
        <fullName evidence="1">Uncharacterized protein</fullName>
    </submittedName>
</protein>
<proteinExistence type="predicted"/>
<accession>A0A381QU96</accession>
<organism evidence="1">
    <name type="scientific">marine metagenome</name>
    <dbReference type="NCBI Taxonomy" id="408172"/>
    <lineage>
        <taxon>unclassified sequences</taxon>
        <taxon>metagenomes</taxon>
        <taxon>ecological metagenomes</taxon>
    </lineage>
</organism>
<evidence type="ECO:0000313" key="1">
    <source>
        <dbReference type="EMBL" id="SUZ81133.1"/>
    </source>
</evidence>